<proteinExistence type="predicted"/>
<evidence type="ECO:0000313" key="2">
    <source>
        <dbReference type="EMBL" id="GMT10161.1"/>
    </source>
</evidence>
<reference evidence="2" key="1">
    <citation type="submission" date="2023-10" db="EMBL/GenBank/DDBJ databases">
        <title>Genome assembly of Pristionchus species.</title>
        <authorList>
            <person name="Yoshida K."/>
            <person name="Sommer R.J."/>
        </authorList>
    </citation>
    <scope>NUCLEOTIDE SEQUENCE</scope>
    <source>
        <strain evidence="2">RS5133</strain>
    </source>
</reference>
<comment type="caution">
    <text evidence="2">The sequence shown here is derived from an EMBL/GenBank/DDBJ whole genome shotgun (WGS) entry which is preliminary data.</text>
</comment>
<dbReference type="EMBL" id="BTSY01000001">
    <property type="protein sequence ID" value="GMT10161.1"/>
    <property type="molecule type" value="Genomic_DNA"/>
</dbReference>
<evidence type="ECO:0000256" key="1">
    <source>
        <dbReference type="SAM" id="MobiDB-lite"/>
    </source>
</evidence>
<organism evidence="2 3">
    <name type="scientific">Pristionchus fissidentatus</name>
    <dbReference type="NCBI Taxonomy" id="1538716"/>
    <lineage>
        <taxon>Eukaryota</taxon>
        <taxon>Metazoa</taxon>
        <taxon>Ecdysozoa</taxon>
        <taxon>Nematoda</taxon>
        <taxon>Chromadorea</taxon>
        <taxon>Rhabditida</taxon>
        <taxon>Rhabditina</taxon>
        <taxon>Diplogasteromorpha</taxon>
        <taxon>Diplogasteroidea</taxon>
        <taxon>Neodiplogasteridae</taxon>
        <taxon>Pristionchus</taxon>
    </lineage>
</organism>
<dbReference type="AlphaFoldDB" id="A0AAV5UUK3"/>
<gene>
    <name evidence="2" type="ORF">PFISCL1PPCAC_1458</name>
</gene>
<sequence length="133" mass="14998">MEDNWIDERCESKISPRCLSSDHPIATISSEDFLECRADETDEETMSLLFESFHLIIIPFSIFSNFQPSLQSLLCIIHSISHNVDDGILGRSSTREILYSPSIVAHSMISAGRRRGPGIHRAASPRPRIQTWA</sequence>
<dbReference type="Proteomes" id="UP001432322">
    <property type="component" value="Unassembled WGS sequence"/>
</dbReference>
<protein>
    <submittedName>
        <fullName evidence="2">Uncharacterized protein</fullName>
    </submittedName>
</protein>
<name>A0AAV5UUK3_9BILA</name>
<accession>A0AAV5UUK3</accession>
<feature type="region of interest" description="Disordered" evidence="1">
    <location>
        <begin position="114"/>
        <end position="133"/>
    </location>
</feature>
<evidence type="ECO:0000313" key="3">
    <source>
        <dbReference type="Proteomes" id="UP001432322"/>
    </source>
</evidence>
<keyword evidence="3" id="KW-1185">Reference proteome</keyword>